<protein>
    <submittedName>
        <fullName evidence="2">Uncharacterized protein</fullName>
    </submittedName>
</protein>
<accession>A0A9N9ZLP0</accession>
<reference evidence="2" key="1">
    <citation type="submission" date="2021-10" db="EMBL/GenBank/DDBJ databases">
        <authorList>
            <person name="Piombo E."/>
        </authorList>
    </citation>
    <scope>NUCLEOTIDE SEQUENCE</scope>
</reference>
<gene>
    <name evidence="2" type="ORF">CSOL1703_00008350</name>
</gene>
<dbReference type="InterPro" id="IPR006175">
    <property type="entry name" value="YjgF/YER057c/UK114"/>
</dbReference>
<sequence>MTSQSTFRRDAVVSTENAPVPLPVFSQAIVANNIVYVSGNVGMKPSTGKLEQGVAAQTTQVLKNLQGVLEAAGSGLGKVIKVNVYVTDMSKFAEMNAAYLGVFEEPQPVGKKTPFGVGVNATKHLTRAVSGLPFGAQVEMECQALL</sequence>
<dbReference type="InterPro" id="IPR035959">
    <property type="entry name" value="RutC-like_sf"/>
</dbReference>
<dbReference type="EMBL" id="CABFOC020000082">
    <property type="protein sequence ID" value="CAH0057874.1"/>
    <property type="molecule type" value="Genomic_DNA"/>
</dbReference>
<dbReference type="Proteomes" id="UP000775872">
    <property type="component" value="Unassembled WGS sequence"/>
</dbReference>
<dbReference type="Pfam" id="PF01042">
    <property type="entry name" value="Ribonuc_L-PSP"/>
    <property type="match status" value="1"/>
</dbReference>
<dbReference type="CDD" id="cd00448">
    <property type="entry name" value="YjgF_YER057c_UK114_family"/>
    <property type="match status" value="1"/>
</dbReference>
<name>A0A9N9ZLP0_9HYPO</name>
<dbReference type="PANTHER" id="PTHR11803">
    <property type="entry name" value="2-IMINOBUTANOATE/2-IMINOPROPANOATE DEAMINASE RIDA"/>
    <property type="match status" value="1"/>
</dbReference>
<dbReference type="GO" id="GO:0005829">
    <property type="term" value="C:cytosol"/>
    <property type="evidence" value="ECO:0007669"/>
    <property type="project" value="TreeGrafter"/>
</dbReference>
<organism evidence="2 3">
    <name type="scientific">Clonostachys solani</name>
    <dbReference type="NCBI Taxonomy" id="160281"/>
    <lineage>
        <taxon>Eukaryota</taxon>
        <taxon>Fungi</taxon>
        <taxon>Dikarya</taxon>
        <taxon>Ascomycota</taxon>
        <taxon>Pezizomycotina</taxon>
        <taxon>Sordariomycetes</taxon>
        <taxon>Hypocreomycetidae</taxon>
        <taxon>Hypocreales</taxon>
        <taxon>Bionectriaceae</taxon>
        <taxon>Clonostachys</taxon>
    </lineage>
</organism>
<dbReference type="AlphaFoldDB" id="A0A9N9ZLP0"/>
<dbReference type="GO" id="GO:0019239">
    <property type="term" value="F:deaminase activity"/>
    <property type="evidence" value="ECO:0007669"/>
    <property type="project" value="TreeGrafter"/>
</dbReference>
<dbReference type="FunFam" id="3.30.1330.40:FF:000001">
    <property type="entry name" value="L-PSP family endoribonuclease"/>
    <property type="match status" value="1"/>
</dbReference>
<dbReference type="SUPFAM" id="SSF55298">
    <property type="entry name" value="YjgF-like"/>
    <property type="match status" value="1"/>
</dbReference>
<dbReference type="PANTHER" id="PTHR11803:SF58">
    <property type="entry name" value="PROTEIN HMF1-RELATED"/>
    <property type="match status" value="1"/>
</dbReference>
<comment type="similarity">
    <text evidence="1">Belongs to the RutC family.</text>
</comment>
<dbReference type="GO" id="GO:0005739">
    <property type="term" value="C:mitochondrion"/>
    <property type="evidence" value="ECO:0007669"/>
    <property type="project" value="TreeGrafter"/>
</dbReference>
<evidence type="ECO:0000313" key="3">
    <source>
        <dbReference type="Proteomes" id="UP000775872"/>
    </source>
</evidence>
<proteinExistence type="inferred from homology"/>
<evidence type="ECO:0000256" key="1">
    <source>
        <dbReference type="ARBA" id="ARBA00010552"/>
    </source>
</evidence>
<dbReference type="NCBIfam" id="TIGR00004">
    <property type="entry name" value="Rid family detoxifying hydrolase"/>
    <property type="match status" value="1"/>
</dbReference>
<evidence type="ECO:0000313" key="2">
    <source>
        <dbReference type="EMBL" id="CAH0057874.1"/>
    </source>
</evidence>
<comment type="caution">
    <text evidence="2">The sequence shown here is derived from an EMBL/GenBank/DDBJ whole genome shotgun (WGS) entry which is preliminary data.</text>
</comment>
<dbReference type="InterPro" id="IPR006056">
    <property type="entry name" value="RidA"/>
</dbReference>
<keyword evidence="3" id="KW-1185">Reference proteome</keyword>
<dbReference type="OrthoDB" id="309640at2759"/>
<dbReference type="Gene3D" id="3.30.1330.40">
    <property type="entry name" value="RutC-like"/>
    <property type="match status" value="1"/>
</dbReference>